<reference evidence="10 11" key="1">
    <citation type="journal article" date="2021" name="Cell">
        <title>Tracing the genetic footprints of vertebrate landing in non-teleost ray-finned fishes.</title>
        <authorList>
            <person name="Bi X."/>
            <person name="Wang K."/>
            <person name="Yang L."/>
            <person name="Pan H."/>
            <person name="Jiang H."/>
            <person name="Wei Q."/>
            <person name="Fang M."/>
            <person name="Yu H."/>
            <person name="Zhu C."/>
            <person name="Cai Y."/>
            <person name="He Y."/>
            <person name="Gan X."/>
            <person name="Zeng H."/>
            <person name="Yu D."/>
            <person name="Zhu Y."/>
            <person name="Jiang H."/>
            <person name="Qiu Q."/>
            <person name="Yang H."/>
            <person name="Zhang Y.E."/>
            <person name="Wang W."/>
            <person name="Zhu M."/>
            <person name="He S."/>
            <person name="Zhang G."/>
        </authorList>
    </citation>
    <scope>NUCLEOTIDE SEQUENCE [LARGE SCALE GENOMIC DNA]</scope>
    <source>
        <strain evidence="10">Bchr_013</strain>
    </source>
</reference>
<gene>
    <name evidence="10" type="primary">Slc22a6a_0</name>
    <name evidence="10" type="ORF">GTO96_0004597</name>
</gene>
<feature type="transmembrane region" description="Helical" evidence="8">
    <location>
        <begin position="446"/>
        <end position="469"/>
    </location>
</feature>
<name>A0A8X8BSX7_POLSE</name>
<sequence>MQDEVQSNKKLYTVIDLFRTPYMRRTTLCLMILWCATSFGFYGLLMDLQRFGVSVFLVQVIFGAIDFPAKAFCIFLMTFIGRRITQAILLIVPGLLVLANAFVPYELQTLRTALAVFGKGLLGASFTCVYLYTMELYPTVIRQTGMGFGSTMARVGSMTAPMVMMLEDYLYGLPLMVYGALPVIAGVIAVFLPETRNVPLPDTIEYVEAQRAGMGFSDLLDRIGGLGRFQLINTALLTIPGIIMASHAIMQNFSAAIPDHHCRIPNKTIPAGNWNITTSALDDQTLLKAFVPHDEKNKPSRCLQFTEPQWHLLFLNQSQADTSGLQTEPCRHGWTYNRQEFDETIVTEWDLVCDLRYMKQMSQTVYMGGVLAGALILSSLSDKFGRRRLLIFSYLKLAVMGTCTAFSPSYSIFCFLRFMTGVAISGVVLNVVCLILEWTPMKSRTIIGTLVSFSFTIGQLVLAGIAYGIRDWRKLQLVISAPFFICFFYSWWILESARWLVIHKKSDEALKQIKKVARINGHEKEGEAITAEVLKEHMQDEVQSDKKIYTVIDLFRTPYIRRTTLCLMILWCATSFGFYGLLMDLQRFGVSVFLVQVIFGAIDFPAKALCAFSMMFIGRRITQAVLLLIPGLLILANAFVPYELQALRTTFAVLGKGLLGASFTCVYLYTLELYPTVIRQTGMGFGSTMARVGAMTAPMVMMLEDYLYGLPLMVYGALPVIAGIIAVLLPETRNVPLPDTIEYVEAQRKTSGTLHEEDHLGNTVGALGNNRHMEIPKAARYSVALPPVTVGCLRCSNYGHFYTHIGGHIVKALKDMLSVQVIQTPKII</sequence>
<evidence type="ECO:0000256" key="6">
    <source>
        <dbReference type="ARBA" id="ARBA00041768"/>
    </source>
</evidence>
<dbReference type="InterPro" id="IPR020846">
    <property type="entry name" value="MFS_dom"/>
</dbReference>
<dbReference type="Pfam" id="PF00083">
    <property type="entry name" value="Sugar_tr"/>
    <property type="match status" value="1"/>
</dbReference>
<evidence type="ECO:0000256" key="2">
    <source>
        <dbReference type="ARBA" id="ARBA00022989"/>
    </source>
</evidence>
<dbReference type="InterPro" id="IPR005828">
    <property type="entry name" value="MFS_sugar_transport-like"/>
</dbReference>
<dbReference type="PANTHER" id="PTHR24064">
    <property type="entry name" value="SOLUTE CARRIER FAMILY 22 MEMBER"/>
    <property type="match status" value="1"/>
</dbReference>
<evidence type="ECO:0000259" key="9">
    <source>
        <dbReference type="PROSITE" id="PS50850"/>
    </source>
</evidence>
<feature type="domain" description="Major facilitator superfamily (MFS) profile" evidence="9">
    <location>
        <begin position="312"/>
        <end position="734"/>
    </location>
</feature>
<accession>A0A8X8BSX7</accession>
<feature type="transmembrane region" description="Helical" evidence="8">
    <location>
        <begin position="621"/>
        <end position="640"/>
    </location>
</feature>
<comment type="subcellular location">
    <subcellularLocation>
        <location evidence="4">Basal cell membrane</location>
        <topology evidence="4">Multi-pass membrane protein</topology>
    </subcellularLocation>
</comment>
<feature type="transmembrane region" description="Helical" evidence="8">
    <location>
        <begin position="51"/>
        <end position="80"/>
    </location>
</feature>
<dbReference type="PROSITE" id="PS50850">
    <property type="entry name" value="MFS"/>
    <property type="match status" value="1"/>
</dbReference>
<feature type="transmembrane region" description="Helical" evidence="8">
    <location>
        <begin position="87"/>
        <end position="107"/>
    </location>
</feature>
<evidence type="ECO:0000256" key="8">
    <source>
        <dbReference type="SAM" id="Phobius"/>
    </source>
</evidence>
<feature type="transmembrane region" description="Helical" evidence="8">
    <location>
        <begin position="646"/>
        <end position="669"/>
    </location>
</feature>
<protein>
    <recommendedName>
        <fullName evidence="5">Solute carrier family 22 member 6</fullName>
    </recommendedName>
    <alternativeName>
        <fullName evidence="7">Organic anion transporter 1</fullName>
    </alternativeName>
    <alternativeName>
        <fullName evidence="6">Renal organic anion transporter 1</fullName>
    </alternativeName>
</protein>
<dbReference type="SUPFAM" id="SSF103473">
    <property type="entry name" value="MFS general substrate transporter"/>
    <property type="match status" value="2"/>
</dbReference>
<keyword evidence="11" id="KW-1185">Reference proteome</keyword>
<dbReference type="Gene3D" id="1.20.1250.20">
    <property type="entry name" value="MFS general substrate transporter like domains"/>
    <property type="match status" value="2"/>
</dbReference>
<feature type="non-terminal residue" evidence="10">
    <location>
        <position position="828"/>
    </location>
</feature>
<feature type="transmembrane region" description="Helical" evidence="8">
    <location>
        <begin position="706"/>
        <end position="729"/>
    </location>
</feature>
<evidence type="ECO:0000256" key="4">
    <source>
        <dbReference type="ARBA" id="ARBA00034696"/>
    </source>
</evidence>
<organism evidence="10 11">
    <name type="scientific">Polypterus senegalus</name>
    <name type="common">Senegal bichir</name>
    <dbReference type="NCBI Taxonomy" id="55291"/>
    <lineage>
        <taxon>Eukaryota</taxon>
        <taxon>Metazoa</taxon>
        <taxon>Chordata</taxon>
        <taxon>Craniata</taxon>
        <taxon>Vertebrata</taxon>
        <taxon>Euteleostomi</taxon>
        <taxon>Actinopterygii</taxon>
        <taxon>Polypteriformes</taxon>
        <taxon>Polypteridae</taxon>
        <taxon>Polypterus</taxon>
    </lineage>
</organism>
<feature type="transmembrane region" description="Helical" evidence="8">
    <location>
        <begin position="418"/>
        <end position="439"/>
    </location>
</feature>
<keyword evidence="3 8" id="KW-0472">Membrane</keyword>
<dbReference type="Proteomes" id="UP000886611">
    <property type="component" value="Unassembled WGS sequence"/>
</dbReference>
<dbReference type="GO" id="GO:0022857">
    <property type="term" value="F:transmembrane transporter activity"/>
    <property type="evidence" value="ECO:0007669"/>
    <property type="project" value="InterPro"/>
</dbReference>
<comment type="caution">
    <text evidence="10">The sequence shown here is derived from an EMBL/GenBank/DDBJ whole genome shotgun (WGS) entry which is preliminary data.</text>
</comment>
<dbReference type="InterPro" id="IPR036259">
    <property type="entry name" value="MFS_trans_sf"/>
</dbReference>
<proteinExistence type="predicted"/>
<evidence type="ECO:0000313" key="10">
    <source>
        <dbReference type="EMBL" id="KAG2469228.1"/>
    </source>
</evidence>
<feature type="transmembrane region" description="Helical" evidence="8">
    <location>
        <begin position="564"/>
        <end position="582"/>
    </location>
</feature>
<evidence type="ECO:0000256" key="5">
    <source>
        <dbReference type="ARBA" id="ARBA00039897"/>
    </source>
</evidence>
<feature type="transmembrane region" description="Helical" evidence="8">
    <location>
        <begin position="113"/>
        <end position="133"/>
    </location>
</feature>
<evidence type="ECO:0000256" key="1">
    <source>
        <dbReference type="ARBA" id="ARBA00022692"/>
    </source>
</evidence>
<feature type="transmembrane region" description="Helical" evidence="8">
    <location>
        <begin position="588"/>
        <end position="609"/>
    </location>
</feature>
<feature type="transmembrane region" description="Helical" evidence="8">
    <location>
        <begin position="27"/>
        <end position="45"/>
    </location>
</feature>
<feature type="non-terminal residue" evidence="10">
    <location>
        <position position="1"/>
    </location>
</feature>
<feature type="transmembrane region" description="Helical" evidence="8">
    <location>
        <begin position="169"/>
        <end position="192"/>
    </location>
</feature>
<feature type="transmembrane region" description="Helical" evidence="8">
    <location>
        <begin position="393"/>
        <end position="412"/>
    </location>
</feature>
<dbReference type="AlphaFoldDB" id="A0A8X8BSX7"/>
<feature type="transmembrane region" description="Helical" evidence="8">
    <location>
        <begin position="364"/>
        <end position="381"/>
    </location>
</feature>
<keyword evidence="2 8" id="KW-1133">Transmembrane helix</keyword>
<dbReference type="GO" id="GO:0009925">
    <property type="term" value="C:basal plasma membrane"/>
    <property type="evidence" value="ECO:0007669"/>
    <property type="project" value="UniProtKB-SubCell"/>
</dbReference>
<dbReference type="EMBL" id="JAATIS010000220">
    <property type="protein sequence ID" value="KAG2469228.1"/>
    <property type="molecule type" value="Genomic_DNA"/>
</dbReference>
<evidence type="ECO:0000313" key="11">
    <source>
        <dbReference type="Proteomes" id="UP000886611"/>
    </source>
</evidence>
<dbReference type="FunFam" id="1.20.1250.20:FF:000023">
    <property type="entry name" value="Solute carrier family 22 member 6"/>
    <property type="match status" value="2"/>
</dbReference>
<feature type="transmembrane region" description="Helical" evidence="8">
    <location>
        <begin position="475"/>
        <end position="494"/>
    </location>
</feature>
<keyword evidence="1 8" id="KW-0812">Transmembrane</keyword>
<evidence type="ECO:0000256" key="7">
    <source>
        <dbReference type="ARBA" id="ARBA00042362"/>
    </source>
</evidence>
<evidence type="ECO:0000256" key="3">
    <source>
        <dbReference type="ARBA" id="ARBA00023136"/>
    </source>
</evidence>